<dbReference type="Gene3D" id="3.90.550.10">
    <property type="entry name" value="Spore Coat Polysaccharide Biosynthesis Protein SpsA, Chain A"/>
    <property type="match status" value="1"/>
</dbReference>
<gene>
    <name evidence="2" type="ORF">A2784_03530</name>
</gene>
<evidence type="ECO:0000313" key="2">
    <source>
        <dbReference type="EMBL" id="OGY18975.1"/>
    </source>
</evidence>
<organism evidence="2 3">
    <name type="scientific">Candidatus Chisholmbacteria bacterium RIFCSPHIGHO2_01_FULL_48_12</name>
    <dbReference type="NCBI Taxonomy" id="1797589"/>
    <lineage>
        <taxon>Bacteria</taxon>
        <taxon>Candidatus Chisholmiibacteriota</taxon>
    </lineage>
</organism>
<dbReference type="STRING" id="1797589.A2784_03530"/>
<evidence type="ECO:0000259" key="1">
    <source>
        <dbReference type="Pfam" id="PF00535"/>
    </source>
</evidence>
<protein>
    <recommendedName>
        <fullName evidence="1">Glycosyltransferase 2-like domain-containing protein</fullName>
    </recommendedName>
</protein>
<dbReference type="PANTHER" id="PTHR48090:SF7">
    <property type="entry name" value="RFBJ PROTEIN"/>
    <property type="match status" value="1"/>
</dbReference>
<dbReference type="EMBL" id="MHCH01000006">
    <property type="protein sequence ID" value="OGY18975.1"/>
    <property type="molecule type" value="Genomic_DNA"/>
</dbReference>
<dbReference type="Proteomes" id="UP000177324">
    <property type="component" value="Unassembled WGS sequence"/>
</dbReference>
<dbReference type="Pfam" id="PF00535">
    <property type="entry name" value="Glycos_transf_2"/>
    <property type="match status" value="1"/>
</dbReference>
<dbReference type="PANTHER" id="PTHR48090">
    <property type="entry name" value="UNDECAPRENYL-PHOSPHATE 4-DEOXY-4-FORMAMIDO-L-ARABINOSE TRANSFERASE-RELATED"/>
    <property type="match status" value="1"/>
</dbReference>
<reference evidence="2 3" key="1">
    <citation type="journal article" date="2016" name="Nat. Commun.">
        <title>Thousands of microbial genomes shed light on interconnected biogeochemical processes in an aquifer system.</title>
        <authorList>
            <person name="Anantharaman K."/>
            <person name="Brown C.T."/>
            <person name="Hug L.A."/>
            <person name="Sharon I."/>
            <person name="Castelle C.J."/>
            <person name="Probst A.J."/>
            <person name="Thomas B.C."/>
            <person name="Singh A."/>
            <person name="Wilkins M.J."/>
            <person name="Karaoz U."/>
            <person name="Brodie E.L."/>
            <person name="Williams K.H."/>
            <person name="Hubbard S.S."/>
            <person name="Banfield J.F."/>
        </authorList>
    </citation>
    <scope>NUCLEOTIDE SEQUENCE [LARGE SCALE GENOMIC DNA]</scope>
</reference>
<dbReference type="InterPro" id="IPR001173">
    <property type="entry name" value="Glyco_trans_2-like"/>
</dbReference>
<feature type="domain" description="Glycosyltransferase 2-like" evidence="1">
    <location>
        <begin position="7"/>
        <end position="164"/>
    </location>
</feature>
<proteinExistence type="predicted"/>
<dbReference type="InterPro" id="IPR029044">
    <property type="entry name" value="Nucleotide-diphossugar_trans"/>
</dbReference>
<accession>A0A1G1VU87</accession>
<comment type="caution">
    <text evidence="2">The sequence shown here is derived from an EMBL/GenBank/DDBJ whole genome shotgun (WGS) entry which is preliminary data.</text>
</comment>
<name>A0A1G1VU87_9BACT</name>
<dbReference type="SUPFAM" id="SSF53448">
    <property type="entry name" value="Nucleotide-diphospho-sugar transferases"/>
    <property type="match status" value="1"/>
</dbReference>
<sequence length="232" mass="26018">MKQKVIVVLPAYNAAQTLESVYRRIPKDLADDVILVDDGSTDDTVAVAKKLQLKTFIHKTNRGYGANQKTCYRQAIKLGADFVIMLHPDGQYDPQDLPKFIAKLKSGYDLVLGSRFLAHGDTKTPLYKSISIRIITLLFNLSLGTHLSEANTGYRGFSRRLLETIPWHQNGDGYLFDPQMIIQAHHYGLTIADVPIFKDYHSAASSPNFAKSFHHGLENLKLLVEYLLSRAG</sequence>
<dbReference type="InterPro" id="IPR050256">
    <property type="entry name" value="Glycosyltransferase_2"/>
</dbReference>
<evidence type="ECO:0000313" key="3">
    <source>
        <dbReference type="Proteomes" id="UP000177324"/>
    </source>
</evidence>
<dbReference type="CDD" id="cd04179">
    <property type="entry name" value="DPM_DPG-synthase_like"/>
    <property type="match status" value="1"/>
</dbReference>
<dbReference type="AlphaFoldDB" id="A0A1G1VU87"/>